<dbReference type="Proteomes" id="UP001222182">
    <property type="component" value="Plasmid unnamed2"/>
</dbReference>
<dbReference type="Proteomes" id="UP000292223">
    <property type="component" value="Unassembled WGS sequence"/>
</dbReference>
<dbReference type="Gene3D" id="3.40.30.10">
    <property type="entry name" value="Glutaredoxin"/>
    <property type="match status" value="1"/>
</dbReference>
<evidence type="ECO:0000313" key="3">
    <source>
        <dbReference type="EMBL" id="ROX29562.1"/>
    </source>
</evidence>
<dbReference type="CDD" id="cd02976">
    <property type="entry name" value="NrdH"/>
    <property type="match status" value="1"/>
</dbReference>
<dbReference type="Proteomes" id="UP000281488">
    <property type="component" value="Unassembled WGS sequence"/>
</dbReference>
<reference evidence="5 9" key="4">
    <citation type="submission" date="2023-03" db="EMBL/GenBank/DDBJ databases">
        <title>Complete genome sequence of an Enterococcus faecalis urinary isolate.</title>
        <authorList>
            <person name="Brauer A.L."/>
            <person name="Armbruster C.E."/>
        </authorList>
    </citation>
    <scope>NUCLEOTIDE SEQUENCE [LARGE SCALE GENOMIC DNA]</scope>
    <source>
        <strain evidence="5 9">3143</strain>
        <plasmid evidence="5 9">unnamed2</plasmid>
    </source>
</reference>
<evidence type="ECO:0000313" key="5">
    <source>
        <dbReference type="EMBL" id="WER44409.1"/>
    </source>
</evidence>
<dbReference type="EMBL" id="RKMZ01000013">
    <property type="protein sequence ID" value="ROX29562.1"/>
    <property type="molecule type" value="Genomic_DNA"/>
</dbReference>
<name>A0A1X3AI62_ENTFL</name>
<dbReference type="AlphaFoldDB" id="A0A1X3AI62"/>
<dbReference type="Proteomes" id="UP000244140">
    <property type="component" value="Unassembled WGS sequence"/>
</dbReference>
<dbReference type="EMBL" id="PZZH01000003">
    <property type="protein sequence ID" value="PTN72666.1"/>
    <property type="molecule type" value="Genomic_DNA"/>
</dbReference>
<organism evidence="2 6">
    <name type="scientific">Enterococcus faecalis</name>
    <name type="common">Streptococcus faecalis</name>
    <dbReference type="NCBI Taxonomy" id="1351"/>
    <lineage>
        <taxon>Bacteria</taxon>
        <taxon>Bacillati</taxon>
        <taxon>Bacillota</taxon>
        <taxon>Bacilli</taxon>
        <taxon>Lactobacillales</taxon>
        <taxon>Enterococcaceae</taxon>
        <taxon>Enterococcus</taxon>
    </lineage>
</organism>
<dbReference type="InterPro" id="IPR012336">
    <property type="entry name" value="Thioredoxin-like_fold"/>
</dbReference>
<evidence type="ECO:0000313" key="2">
    <source>
        <dbReference type="EMBL" id="PTN72666.1"/>
    </source>
</evidence>
<dbReference type="Pfam" id="PF13098">
    <property type="entry name" value="Thioredoxin_2"/>
    <property type="match status" value="1"/>
</dbReference>
<dbReference type="SUPFAM" id="SSF52833">
    <property type="entry name" value="Thioredoxin-like"/>
    <property type="match status" value="1"/>
</dbReference>
<keyword evidence="5" id="KW-0614">Plasmid</keyword>
<dbReference type="EMBL" id="SEWT01000022">
    <property type="protein sequence ID" value="RYU28589.1"/>
    <property type="molecule type" value="Genomic_DNA"/>
</dbReference>
<evidence type="ECO:0000313" key="9">
    <source>
        <dbReference type="Proteomes" id="UP001222182"/>
    </source>
</evidence>
<feature type="domain" description="Thioredoxin-like fold" evidence="1">
    <location>
        <begin position="7"/>
        <end position="97"/>
    </location>
</feature>
<protein>
    <submittedName>
        <fullName evidence="2">NrdH-redoxin</fullName>
    </submittedName>
    <submittedName>
        <fullName evidence="5">Thioredoxin fold domain-containing protein</fullName>
    </submittedName>
</protein>
<evidence type="ECO:0000313" key="8">
    <source>
        <dbReference type="Proteomes" id="UP000292223"/>
    </source>
</evidence>
<dbReference type="RefSeq" id="WP_002358250.1">
    <property type="nucleotide sequence ID" value="NZ_AP027138.1"/>
</dbReference>
<dbReference type="EMBL" id="CP119530">
    <property type="protein sequence ID" value="WER44409.1"/>
    <property type="molecule type" value="Genomic_DNA"/>
</dbReference>
<evidence type="ECO:0000313" key="4">
    <source>
        <dbReference type="EMBL" id="RYU28589.1"/>
    </source>
</evidence>
<gene>
    <name evidence="2" type="ORF">DAI13_17045</name>
    <name evidence="3" type="ORF">EGW16_15485</name>
    <name evidence="4" type="ORF">EU507_16615</name>
    <name evidence="5" type="ORF">P0083_16465</name>
</gene>
<evidence type="ECO:0000313" key="7">
    <source>
        <dbReference type="Proteomes" id="UP000281488"/>
    </source>
</evidence>
<reference evidence="3 7" key="2">
    <citation type="submission" date="2018-10" db="EMBL/GenBank/DDBJ databases">
        <title>Genotypes and phenotypes of Enterococci isolated from broiler chickens.</title>
        <authorList>
            <person name="Muhammad A.R."/>
            <person name="Diarra M.S."/>
        </authorList>
    </citation>
    <scope>NUCLEOTIDE SEQUENCE [LARGE SCALE GENOMIC DNA]</scope>
    <source>
        <strain evidence="3 7">LIT2 A36'</strain>
    </source>
</reference>
<proteinExistence type="predicted"/>
<geneLocation type="plasmid" evidence="5 9">
    <name>unnamed2</name>
</geneLocation>
<evidence type="ECO:0000259" key="1">
    <source>
        <dbReference type="Pfam" id="PF13098"/>
    </source>
</evidence>
<sequence length="111" mass="13144">MKQTVHAVLYTKPHCIQCKMSTKLMDELGLPYENTYYGNSEETNSIELDSQNDRKRSWSEQKVEKLKAKYGIHSLPLIKIIDDETEEELEYWAGFKPDRIKYWQAINVKDK</sequence>
<reference evidence="2 6" key="1">
    <citation type="submission" date="2018-04" db="EMBL/GenBank/DDBJ databases">
        <authorList>
            <person name="Van Tyne D."/>
        </authorList>
    </citation>
    <scope>NUCLEOTIDE SEQUENCE [LARGE SCALE GENOMIC DNA]</scope>
    <source>
        <strain evidence="2 6">B2535</strain>
    </source>
</reference>
<reference evidence="4 8" key="3">
    <citation type="submission" date="2019-02" db="EMBL/GenBank/DDBJ databases">
        <title>From farm to fork: dissemination of Tn554::fexA-optrA in linezolid-resistant Enterococcus faecalis clones from chicken feces and meat in Tunisia.</title>
        <authorList>
            <person name="Tedim A.P."/>
            <person name="Elghaieb H."/>
            <person name="Abbassi M.S."/>
            <person name="Novais C."/>
            <person name="Hassen A."/>
            <person name="Peixe L."/>
            <person name="Freitas A.R."/>
        </authorList>
    </citation>
    <scope>NUCLEOTIDE SEQUENCE [LARGE SCALE GENOMIC DNA]</scope>
    <source>
        <strain evidence="4 8">728T</strain>
    </source>
</reference>
<evidence type="ECO:0000313" key="6">
    <source>
        <dbReference type="Proteomes" id="UP000244140"/>
    </source>
</evidence>
<accession>A0A1X3AI62</accession>
<dbReference type="InterPro" id="IPR036249">
    <property type="entry name" value="Thioredoxin-like_sf"/>
</dbReference>